<evidence type="ECO:0000313" key="1">
    <source>
        <dbReference type="EMBL" id="KJU82074.1"/>
    </source>
</evidence>
<dbReference type="EMBL" id="LACI01002428">
    <property type="protein sequence ID" value="KJU82074.1"/>
    <property type="molecule type" value="Genomic_DNA"/>
</dbReference>
<name>A0A0F3GJD3_9BACT</name>
<dbReference type="SUPFAM" id="SSF53756">
    <property type="entry name" value="UDP-Glycosyltransferase/glycogen phosphorylase"/>
    <property type="match status" value="1"/>
</dbReference>
<dbReference type="Proteomes" id="UP000033423">
    <property type="component" value="Unassembled WGS sequence"/>
</dbReference>
<reference evidence="1 2" key="1">
    <citation type="submission" date="2015-02" db="EMBL/GenBank/DDBJ databases">
        <title>Single-cell genomics of uncultivated deep-branching MTB reveals a conserved set of magnetosome genes.</title>
        <authorList>
            <person name="Kolinko S."/>
            <person name="Richter M."/>
            <person name="Glockner F.O."/>
            <person name="Brachmann A."/>
            <person name="Schuler D."/>
        </authorList>
    </citation>
    <scope>NUCLEOTIDE SEQUENCE [LARGE SCALE GENOMIC DNA]</scope>
    <source>
        <strain evidence="1">TM-1</strain>
    </source>
</reference>
<sequence length="398" mass="45478">MKNCLFDGKVLCFSREPGGAEILSSALNVVPSEACVILGKDYACDIYNKWGLSYITYYGNTQEALSLFLDKLHNKDFPCAVLTSATSLPKEDMTEKYLWDWAKLNNIPSIALLDQWQNYKERFSGPVHDQILKYIPDAICVMDDSAMKGMVKDGIPENHIFITGHPALANIRRKIKDVDETAIKNIRDRLGITSDKRLIVFISEPFSHSKSDKEGFTELSILREVFAYLRKRLESINGLQNDISFIVKLHPKEYIEGFKGIKDDFPDVMEIIKPLFLKYEITKEELLIVSDLVLGMSSILLMEAIVMGLPAVSLQIGAKRVDLCESVNQGLIPLITEQEGMERVLNSLLDSPDYLREYLLRIKEYSIIDDPEDQIWSVVRLMIRNNRKNNESEKIWIN</sequence>
<organism evidence="1 2">
    <name type="scientific">Candidatus Magnetobacterium bavaricum</name>
    <dbReference type="NCBI Taxonomy" id="29290"/>
    <lineage>
        <taxon>Bacteria</taxon>
        <taxon>Pseudomonadati</taxon>
        <taxon>Nitrospirota</taxon>
        <taxon>Thermodesulfovibrionia</taxon>
        <taxon>Thermodesulfovibrionales</taxon>
        <taxon>Candidatus Magnetobacteriaceae</taxon>
        <taxon>Candidatus Magnetobacterium</taxon>
    </lineage>
</organism>
<evidence type="ECO:0000313" key="2">
    <source>
        <dbReference type="Proteomes" id="UP000033423"/>
    </source>
</evidence>
<proteinExistence type="predicted"/>
<keyword evidence="2" id="KW-1185">Reference proteome</keyword>
<gene>
    <name evidence="1" type="ORF">MBAV_005729</name>
</gene>
<protein>
    <submittedName>
        <fullName evidence="1">Uncharacterized protein</fullName>
    </submittedName>
</protein>
<comment type="caution">
    <text evidence="1">The sequence shown here is derived from an EMBL/GenBank/DDBJ whole genome shotgun (WGS) entry which is preliminary data.</text>
</comment>
<accession>A0A0F3GJD3</accession>
<dbReference type="AlphaFoldDB" id="A0A0F3GJD3"/>